<reference evidence="2" key="1">
    <citation type="journal article" date="2022" name="Int. J. Mol. Sci.">
        <title>Draft Genome of Tanacetum Coccineum: Genomic Comparison of Closely Related Tanacetum-Family Plants.</title>
        <authorList>
            <person name="Yamashiro T."/>
            <person name="Shiraishi A."/>
            <person name="Nakayama K."/>
            <person name="Satake H."/>
        </authorList>
    </citation>
    <scope>NUCLEOTIDE SEQUENCE</scope>
</reference>
<keyword evidence="3" id="KW-1185">Reference proteome</keyword>
<evidence type="ECO:0000313" key="3">
    <source>
        <dbReference type="Proteomes" id="UP001151760"/>
    </source>
</evidence>
<evidence type="ECO:0008006" key="4">
    <source>
        <dbReference type="Google" id="ProtNLM"/>
    </source>
</evidence>
<accession>A0ABQ4YWY6</accession>
<dbReference type="Proteomes" id="UP001151760">
    <property type="component" value="Unassembled WGS sequence"/>
</dbReference>
<protein>
    <recommendedName>
        <fullName evidence="4">Glutamic acid-rich protein-like</fullName>
    </recommendedName>
</protein>
<reference evidence="2" key="2">
    <citation type="submission" date="2022-01" db="EMBL/GenBank/DDBJ databases">
        <authorList>
            <person name="Yamashiro T."/>
            <person name="Shiraishi A."/>
            <person name="Satake H."/>
            <person name="Nakayama K."/>
        </authorList>
    </citation>
    <scope>NUCLEOTIDE SEQUENCE</scope>
</reference>
<dbReference type="EMBL" id="BQNB010010786">
    <property type="protein sequence ID" value="GJS81941.1"/>
    <property type="molecule type" value="Genomic_DNA"/>
</dbReference>
<feature type="region of interest" description="Disordered" evidence="1">
    <location>
        <begin position="148"/>
        <end position="169"/>
    </location>
</feature>
<sequence>MGYEKPLEKLTFYKAFFSLQWKFLIHTILQRLSAKTTSWNEFNSTMASAIICLATNQKFNFSKYILLNLIKNIEAGVQFYMFPRFVQLINNRQLGDLTHHKGIFDNSSLTKKVFANMKRVGIGFSAEITPLFDNMLIQAPEEVGTLQADEQDIPIPTEPSTSKPLKKHKPKRKLKCFKSFKFILLKIPIYKNTRNLLALLPRKDEDEGFNLQIFLELTSNLREGLVCDMN</sequence>
<gene>
    <name evidence="2" type="ORF">Tco_0748482</name>
</gene>
<proteinExistence type="predicted"/>
<comment type="caution">
    <text evidence="2">The sequence shown here is derived from an EMBL/GenBank/DDBJ whole genome shotgun (WGS) entry which is preliminary data.</text>
</comment>
<name>A0ABQ4YWY6_9ASTR</name>
<evidence type="ECO:0000313" key="2">
    <source>
        <dbReference type="EMBL" id="GJS81941.1"/>
    </source>
</evidence>
<organism evidence="2 3">
    <name type="scientific">Tanacetum coccineum</name>
    <dbReference type="NCBI Taxonomy" id="301880"/>
    <lineage>
        <taxon>Eukaryota</taxon>
        <taxon>Viridiplantae</taxon>
        <taxon>Streptophyta</taxon>
        <taxon>Embryophyta</taxon>
        <taxon>Tracheophyta</taxon>
        <taxon>Spermatophyta</taxon>
        <taxon>Magnoliopsida</taxon>
        <taxon>eudicotyledons</taxon>
        <taxon>Gunneridae</taxon>
        <taxon>Pentapetalae</taxon>
        <taxon>asterids</taxon>
        <taxon>campanulids</taxon>
        <taxon>Asterales</taxon>
        <taxon>Asteraceae</taxon>
        <taxon>Asteroideae</taxon>
        <taxon>Anthemideae</taxon>
        <taxon>Anthemidinae</taxon>
        <taxon>Tanacetum</taxon>
    </lineage>
</organism>
<evidence type="ECO:0000256" key="1">
    <source>
        <dbReference type="SAM" id="MobiDB-lite"/>
    </source>
</evidence>